<proteinExistence type="predicted"/>
<evidence type="ECO:0000313" key="1">
    <source>
        <dbReference type="EMBL" id="JAC81588.1"/>
    </source>
</evidence>
<feature type="non-terminal residue" evidence="1">
    <location>
        <position position="152"/>
    </location>
</feature>
<sequence length="152" mass="16133">GTGKAFLAYPVLKQASVSNPSPFQDERRPCRISDPHAIPLLTPTALTPILSSLRSYRDRTQGPLSPTASASFCGMLQQVHSQAVGLGSTSLRAVPERLALASQPLPRLRLQSGAEGLSDVADALIPTTGHSALGDLTLASEAWFREKAIFKS</sequence>
<accession>A0A061SBF5</accession>
<organism evidence="1">
    <name type="scientific">Tetraselmis sp. GSL018</name>
    <dbReference type="NCBI Taxonomy" id="582737"/>
    <lineage>
        <taxon>Eukaryota</taxon>
        <taxon>Viridiplantae</taxon>
        <taxon>Chlorophyta</taxon>
        <taxon>core chlorophytes</taxon>
        <taxon>Chlorodendrophyceae</taxon>
        <taxon>Chlorodendrales</taxon>
        <taxon>Chlorodendraceae</taxon>
        <taxon>Tetraselmis</taxon>
    </lineage>
</organism>
<feature type="non-terminal residue" evidence="1">
    <location>
        <position position="1"/>
    </location>
</feature>
<dbReference type="AlphaFoldDB" id="A0A061SBF5"/>
<name>A0A061SBF5_9CHLO</name>
<dbReference type="EMBL" id="GBEZ01003559">
    <property type="protein sequence ID" value="JAC81588.1"/>
    <property type="molecule type" value="Transcribed_RNA"/>
</dbReference>
<reference evidence="1" key="1">
    <citation type="submission" date="2014-05" db="EMBL/GenBank/DDBJ databases">
        <title>The transcriptome of the halophilic microalga Tetraselmis sp. GSL018 isolated from the Great Salt Lake, Utah.</title>
        <authorList>
            <person name="Jinkerson R.E."/>
            <person name="D'Adamo S."/>
            <person name="Posewitz M.C."/>
        </authorList>
    </citation>
    <scope>NUCLEOTIDE SEQUENCE</scope>
    <source>
        <strain evidence="1">GSL018</strain>
    </source>
</reference>
<gene>
    <name evidence="1" type="ORF">TSPGSL018_7571</name>
</gene>
<protein>
    <submittedName>
        <fullName evidence="1">Uncharacterized protein</fullName>
    </submittedName>
</protein>